<gene>
    <name evidence="1" type="ORF">SDC9_193898</name>
</gene>
<dbReference type="AlphaFoldDB" id="A0A645I684"/>
<reference evidence="1" key="1">
    <citation type="submission" date="2019-08" db="EMBL/GenBank/DDBJ databases">
        <authorList>
            <person name="Kucharzyk K."/>
            <person name="Murdoch R.W."/>
            <person name="Higgins S."/>
            <person name="Loffler F."/>
        </authorList>
    </citation>
    <scope>NUCLEOTIDE SEQUENCE</scope>
</reference>
<proteinExistence type="predicted"/>
<accession>A0A645I684</accession>
<organism evidence="1">
    <name type="scientific">bioreactor metagenome</name>
    <dbReference type="NCBI Taxonomy" id="1076179"/>
    <lineage>
        <taxon>unclassified sequences</taxon>
        <taxon>metagenomes</taxon>
        <taxon>ecological metagenomes</taxon>
    </lineage>
</organism>
<evidence type="ECO:0000313" key="1">
    <source>
        <dbReference type="EMBL" id="MPN46312.1"/>
    </source>
</evidence>
<comment type="caution">
    <text evidence="1">The sequence shown here is derived from an EMBL/GenBank/DDBJ whole genome shotgun (WGS) entry which is preliminary data.</text>
</comment>
<protein>
    <submittedName>
        <fullName evidence="1">Uncharacterized protein</fullName>
    </submittedName>
</protein>
<sequence length="104" mass="11774">MDVNREVNNGRGPVDYKVSYGAKNSTLVEFKLASNKSLERNLERQVEIYKQANLTDKAIKVIMFFTDEEQKKLNDILNKLGLQGCEEIILIDARNDNKPSASIA</sequence>
<name>A0A645I684_9ZZZZ</name>
<dbReference type="EMBL" id="VSSQ01106884">
    <property type="protein sequence ID" value="MPN46312.1"/>
    <property type="molecule type" value="Genomic_DNA"/>
</dbReference>